<dbReference type="EMBL" id="CP137852">
    <property type="protein sequence ID" value="WPB83977.1"/>
    <property type="molecule type" value="Genomic_DNA"/>
</dbReference>
<accession>A0ABZ0PER9</accession>
<evidence type="ECO:0000313" key="1">
    <source>
        <dbReference type="EMBL" id="WPB83977.1"/>
    </source>
</evidence>
<dbReference type="InterPro" id="IPR032710">
    <property type="entry name" value="NTF2-like_dom_sf"/>
</dbReference>
<gene>
    <name evidence="1" type="ORF">R9Z33_17965</name>
</gene>
<dbReference type="Pfam" id="PF12893">
    <property type="entry name" value="Lumazine_bd_2"/>
    <property type="match status" value="1"/>
</dbReference>
<protein>
    <submittedName>
        <fullName evidence="1">Nuclear transport factor 2 family protein</fullName>
    </submittedName>
</protein>
<reference evidence="1 2" key="1">
    <citation type="submission" date="2023-11" db="EMBL/GenBank/DDBJ databases">
        <title>Arctic aerobic anoxygenic photoheterotroph Sediminicoccus rosea KRV36 adapts its photosynthesis to long days of polar summer.</title>
        <authorList>
            <person name="Tomasch J."/>
            <person name="Kopejtka K."/>
            <person name="Bily T."/>
            <person name="Gardiner A.T."/>
            <person name="Gardian Z."/>
            <person name="Shivaramu S."/>
            <person name="Koblizek M."/>
            <person name="Engelhardt F."/>
            <person name="Kaftan D."/>
        </authorList>
    </citation>
    <scope>NUCLEOTIDE SEQUENCE [LARGE SCALE GENOMIC DNA]</scope>
    <source>
        <strain evidence="1 2">R-30</strain>
    </source>
</reference>
<dbReference type="InterPro" id="IPR039437">
    <property type="entry name" value="FrzH/put_lumazine-bd"/>
</dbReference>
<keyword evidence="2" id="KW-1185">Reference proteome</keyword>
<proteinExistence type="predicted"/>
<dbReference type="RefSeq" id="WP_318647933.1">
    <property type="nucleotide sequence ID" value="NZ_CP137852.1"/>
</dbReference>
<name>A0ABZ0PER9_9PROT</name>
<dbReference type="Proteomes" id="UP001305521">
    <property type="component" value="Chromosome"/>
</dbReference>
<sequence>MPDGSMTLPALAQIEAVVRTYLDGLHEGDGTKIAAAFHPVAHLYNVVEGAVVDLPRADWLTMIAGRPSPASRGLAREDRILAIDMAGEDAACVKVNCCIPPRYFTDYLLLLKTAEGWKIVSKSFHTELRSV</sequence>
<organism evidence="1 2">
    <name type="scientific">Sediminicoccus rosea</name>
    <dbReference type="NCBI Taxonomy" id="1225128"/>
    <lineage>
        <taxon>Bacteria</taxon>
        <taxon>Pseudomonadati</taxon>
        <taxon>Pseudomonadota</taxon>
        <taxon>Alphaproteobacteria</taxon>
        <taxon>Acetobacterales</taxon>
        <taxon>Roseomonadaceae</taxon>
        <taxon>Sediminicoccus</taxon>
    </lineage>
</organism>
<dbReference type="Gene3D" id="3.10.450.50">
    <property type="match status" value="1"/>
</dbReference>
<dbReference type="SUPFAM" id="SSF54427">
    <property type="entry name" value="NTF2-like"/>
    <property type="match status" value="1"/>
</dbReference>
<evidence type="ECO:0000313" key="2">
    <source>
        <dbReference type="Proteomes" id="UP001305521"/>
    </source>
</evidence>